<dbReference type="Gene3D" id="3.40.1160.10">
    <property type="entry name" value="Acetylglutamate kinase-like"/>
    <property type="match status" value="1"/>
</dbReference>
<keyword evidence="8" id="KW-0414">Isoprene biosynthesis</keyword>
<dbReference type="EC" id="2.7.4.26" evidence="2 10"/>
<proteinExistence type="inferred from homology"/>
<dbReference type="Proteomes" id="UP000245657">
    <property type="component" value="Unassembled WGS sequence"/>
</dbReference>
<evidence type="ECO:0000256" key="9">
    <source>
        <dbReference type="ARBA" id="ARBA00049063"/>
    </source>
</evidence>
<accession>A0A2V2N272</accession>
<evidence type="ECO:0000256" key="2">
    <source>
        <dbReference type="ARBA" id="ARBA00012908"/>
    </source>
</evidence>
<comment type="catalytic activity">
    <reaction evidence="9 10">
        <text>isopentenyl phosphate + ATP = isopentenyl diphosphate + ADP</text>
        <dbReference type="Rhea" id="RHEA:33963"/>
        <dbReference type="ChEBI" id="CHEBI:30616"/>
        <dbReference type="ChEBI" id="CHEBI:65078"/>
        <dbReference type="ChEBI" id="CHEBI:128769"/>
        <dbReference type="ChEBI" id="CHEBI:456216"/>
        <dbReference type="EC" id="2.7.4.26"/>
    </reaction>
</comment>
<evidence type="ECO:0000256" key="12">
    <source>
        <dbReference type="PIRSR" id="PIRSR016496-2"/>
    </source>
</evidence>
<evidence type="ECO:0000256" key="5">
    <source>
        <dbReference type="ARBA" id="ARBA00022741"/>
    </source>
</evidence>
<dbReference type="PIRSF" id="PIRSF016496">
    <property type="entry name" value="Kin_FomA"/>
    <property type="match status" value="1"/>
</dbReference>
<dbReference type="GO" id="GO:0102043">
    <property type="term" value="F:isopentenyl phosphate kinase activity"/>
    <property type="evidence" value="ECO:0007669"/>
    <property type="project" value="UniProtKB-EC"/>
</dbReference>
<dbReference type="InterPro" id="IPR036393">
    <property type="entry name" value="AceGlu_kinase-like_sf"/>
</dbReference>
<feature type="binding site" evidence="11">
    <location>
        <position position="51"/>
    </location>
    <ligand>
        <name>substrate</name>
    </ligand>
</feature>
<keyword evidence="4 10" id="KW-0808">Transferase</keyword>
<keyword evidence="15" id="KW-1185">Reference proteome</keyword>
<feature type="binding site" evidence="11">
    <location>
        <position position="175"/>
    </location>
    <ligand>
        <name>ATP</name>
        <dbReference type="ChEBI" id="CHEBI:30616"/>
    </ligand>
</feature>
<dbReference type="GeneID" id="97548641"/>
<evidence type="ECO:0000256" key="11">
    <source>
        <dbReference type="PIRSR" id="PIRSR016496-1"/>
    </source>
</evidence>
<evidence type="ECO:0000256" key="3">
    <source>
        <dbReference type="ARBA" id="ARBA00017267"/>
    </source>
</evidence>
<dbReference type="EMBL" id="QGMY01000006">
    <property type="protein sequence ID" value="PWR72675.1"/>
    <property type="molecule type" value="Genomic_DNA"/>
</dbReference>
<organism evidence="14 15">
    <name type="scientific">Methanospirillum lacunae</name>
    <dbReference type="NCBI Taxonomy" id="668570"/>
    <lineage>
        <taxon>Archaea</taxon>
        <taxon>Methanobacteriati</taxon>
        <taxon>Methanobacteriota</taxon>
        <taxon>Stenosarchaea group</taxon>
        <taxon>Methanomicrobia</taxon>
        <taxon>Methanomicrobiales</taxon>
        <taxon>Methanospirillaceae</taxon>
        <taxon>Methanospirillum</taxon>
    </lineage>
</organism>
<comment type="similarity">
    <text evidence="1 10">Belongs to the isopentenyl phosphate kinase family.</text>
</comment>
<feature type="binding site" evidence="11">
    <location>
        <position position="52"/>
    </location>
    <ligand>
        <name>ATP</name>
        <dbReference type="ChEBI" id="CHEBI:30616"/>
    </ligand>
</feature>
<keyword evidence="7 10" id="KW-0067">ATP-binding</keyword>
<dbReference type="OrthoDB" id="15328at2157"/>
<evidence type="ECO:0000256" key="8">
    <source>
        <dbReference type="ARBA" id="ARBA00023229"/>
    </source>
</evidence>
<dbReference type="InterPro" id="IPR001048">
    <property type="entry name" value="Asp/Glu/Uridylate_kinase"/>
</dbReference>
<feature type="site" description="Transition state stabilizer" evidence="12">
    <location>
        <position position="17"/>
    </location>
</feature>
<feature type="domain" description="Aspartate/glutamate/uridylate kinase" evidence="13">
    <location>
        <begin position="3"/>
        <end position="228"/>
    </location>
</feature>
<dbReference type="InterPro" id="IPR001057">
    <property type="entry name" value="Glu/AcGlu_kinase"/>
</dbReference>
<evidence type="ECO:0000256" key="4">
    <source>
        <dbReference type="ARBA" id="ARBA00022679"/>
    </source>
</evidence>
<evidence type="ECO:0000256" key="7">
    <source>
        <dbReference type="ARBA" id="ARBA00022840"/>
    </source>
</evidence>
<evidence type="ECO:0000256" key="10">
    <source>
        <dbReference type="PIRNR" id="PIRNR016496"/>
    </source>
</evidence>
<comment type="caution">
    <text evidence="14">The sequence shown here is derived from an EMBL/GenBank/DDBJ whole genome shotgun (WGS) entry which is preliminary data.</text>
</comment>
<dbReference type="PANTHER" id="PTHR43654">
    <property type="entry name" value="GLUTAMATE 5-KINASE"/>
    <property type="match status" value="1"/>
</dbReference>
<evidence type="ECO:0000313" key="14">
    <source>
        <dbReference type="EMBL" id="PWR72675.1"/>
    </source>
</evidence>
<feature type="binding site" evidence="11">
    <location>
        <position position="211"/>
    </location>
    <ligand>
        <name>ATP</name>
        <dbReference type="ChEBI" id="CHEBI:30616"/>
    </ligand>
</feature>
<gene>
    <name evidence="14" type="ORF">DK846_06850</name>
</gene>
<comment type="subunit">
    <text evidence="10">Homodimer.</text>
</comment>
<dbReference type="InterPro" id="IPR024192">
    <property type="entry name" value="Fosfomycin_R_FomA-type"/>
</dbReference>
<feature type="binding site" evidence="11">
    <location>
        <position position="154"/>
    </location>
    <ligand>
        <name>substrate</name>
    </ligand>
</feature>
<dbReference type="RefSeq" id="WP_109968186.1">
    <property type="nucleotide sequence ID" value="NZ_CP176093.1"/>
</dbReference>
<evidence type="ECO:0000259" key="13">
    <source>
        <dbReference type="Pfam" id="PF00696"/>
    </source>
</evidence>
<keyword evidence="6 10" id="KW-0418">Kinase</keyword>
<comment type="function">
    <text evidence="10">Catalyzes the formation of isopentenyl diphosphate (IPP), the building block of all isoprenoids.</text>
</comment>
<protein>
    <recommendedName>
        <fullName evidence="3 10">Isopentenyl phosphate kinase</fullName>
        <shortName evidence="10">IPK</shortName>
        <ecNumber evidence="2 10">2.7.4.26</ecNumber>
    </recommendedName>
</protein>
<reference evidence="14 15" key="1">
    <citation type="submission" date="2018-05" db="EMBL/GenBank/DDBJ databases">
        <title>Draft genome of Methanospirillum lacunae Ki8-1.</title>
        <authorList>
            <person name="Dueholm M.S."/>
            <person name="Nielsen P.H."/>
            <person name="Bakmann L.F."/>
            <person name="Otzen D.E."/>
        </authorList>
    </citation>
    <scope>NUCLEOTIDE SEQUENCE [LARGE SCALE GENOMIC DNA]</scope>
    <source>
        <strain evidence="14 15">Ki8-1</strain>
    </source>
</reference>
<dbReference type="AlphaFoldDB" id="A0A2V2N272"/>
<dbReference type="GO" id="GO:0016301">
    <property type="term" value="F:kinase activity"/>
    <property type="evidence" value="ECO:0007669"/>
    <property type="project" value="UniProtKB-KW"/>
</dbReference>
<feature type="binding site" evidence="11">
    <location>
        <position position="56"/>
    </location>
    <ligand>
        <name>substrate</name>
    </ligand>
</feature>
<name>A0A2V2N272_9EURY</name>
<feature type="binding site" evidence="11">
    <location>
        <position position="215"/>
    </location>
    <ligand>
        <name>ATP</name>
        <dbReference type="ChEBI" id="CHEBI:30616"/>
    </ligand>
</feature>
<dbReference type="GO" id="GO:0016114">
    <property type="term" value="P:terpenoid biosynthetic process"/>
    <property type="evidence" value="ECO:0007669"/>
    <property type="project" value="TreeGrafter"/>
</dbReference>
<feature type="binding site" evidence="11">
    <location>
        <begin position="8"/>
        <end position="12"/>
    </location>
    <ligand>
        <name>ATP</name>
        <dbReference type="ChEBI" id="CHEBI:30616"/>
    </ligand>
</feature>
<keyword evidence="5 10" id="KW-0547">Nucleotide-binding</keyword>
<evidence type="ECO:0000313" key="15">
    <source>
        <dbReference type="Proteomes" id="UP000245657"/>
    </source>
</evidence>
<evidence type="ECO:0000256" key="1">
    <source>
        <dbReference type="ARBA" id="ARBA00010540"/>
    </source>
</evidence>
<evidence type="ECO:0000256" key="6">
    <source>
        <dbReference type="ARBA" id="ARBA00022777"/>
    </source>
</evidence>
<dbReference type="CDD" id="cd04241">
    <property type="entry name" value="AAK_FomA-like"/>
    <property type="match status" value="1"/>
</dbReference>
<dbReference type="PANTHER" id="PTHR43654:SF1">
    <property type="entry name" value="ISOPENTENYL PHOSPHATE KINASE"/>
    <property type="match status" value="1"/>
</dbReference>
<dbReference type="GO" id="GO:0005829">
    <property type="term" value="C:cytosol"/>
    <property type="evidence" value="ECO:0007669"/>
    <property type="project" value="TreeGrafter"/>
</dbReference>
<sequence length="256" mass="27373">MRNRTILKLGGSVITEKSAGSAGAIRYDTLKAIARNLALYPDMPLLIVHGAGSFGHPQAKEYHIQEGVTRENRKGIFETHQAVRELNTAVIDALRSSGIEAVPIHPLHGCEASDGILIDPVFGHLDRMISLGLVPVIHGDVVMDRVRGACIVSGDQLIRVLAEGLGMDRVGLATDVPGLLECDGSVVRELRRSTAHQVTIGNSGHIDVTGGMEGKIAELLALADHGIRSEMFHVSQVDAFLAGKEHGGTRILPEEL</sequence>
<dbReference type="PRINTS" id="PR00474">
    <property type="entry name" value="GLU5KINASE"/>
</dbReference>
<dbReference type="Pfam" id="PF00696">
    <property type="entry name" value="AA_kinase"/>
    <property type="match status" value="1"/>
</dbReference>
<dbReference type="SUPFAM" id="SSF53633">
    <property type="entry name" value="Carbamate kinase-like"/>
    <property type="match status" value="1"/>
</dbReference>
<dbReference type="NCBIfam" id="NF040647">
    <property type="entry name" value="IPPK_Arch"/>
    <property type="match status" value="1"/>
</dbReference>
<dbReference type="GO" id="GO:0005524">
    <property type="term" value="F:ATP binding"/>
    <property type="evidence" value="ECO:0007669"/>
    <property type="project" value="UniProtKB-KW"/>
</dbReference>